<organism evidence="2 3">
    <name type="scientific">Rhodococcus tukisamuensis</name>
    <dbReference type="NCBI Taxonomy" id="168276"/>
    <lineage>
        <taxon>Bacteria</taxon>
        <taxon>Bacillati</taxon>
        <taxon>Actinomycetota</taxon>
        <taxon>Actinomycetes</taxon>
        <taxon>Mycobacteriales</taxon>
        <taxon>Nocardiaceae</taxon>
        <taxon>Rhodococcus</taxon>
    </lineage>
</organism>
<evidence type="ECO:0000259" key="1">
    <source>
        <dbReference type="Pfam" id="PF13577"/>
    </source>
</evidence>
<dbReference type="Pfam" id="PF13577">
    <property type="entry name" value="SnoaL_4"/>
    <property type="match status" value="1"/>
</dbReference>
<dbReference type="Proteomes" id="UP000199417">
    <property type="component" value="Unassembled WGS sequence"/>
</dbReference>
<dbReference type="AlphaFoldDB" id="A0A1G7ARI5"/>
<sequence length="157" mass="16967">MTTAETTFEDLLTERAILRSLTRIARAMDERAWAALDDLVLADATANLGTGELTGLPDIVASIRSFLDECGPTQHLLGNVLVEVDGETATSRAYVSDMHVGAGDRSHLTFCTLGDYHDEWVRRGGEWLLSRRVKVSSAHTGSFEVLGPGPAGWAPRG</sequence>
<dbReference type="SUPFAM" id="SSF54427">
    <property type="entry name" value="NTF2-like"/>
    <property type="match status" value="1"/>
</dbReference>
<dbReference type="InterPro" id="IPR037401">
    <property type="entry name" value="SnoaL-like"/>
</dbReference>
<dbReference type="RefSeq" id="WP_072846716.1">
    <property type="nucleotide sequence ID" value="NZ_FNAB01000011.1"/>
</dbReference>
<evidence type="ECO:0000313" key="2">
    <source>
        <dbReference type="EMBL" id="SDE17459.1"/>
    </source>
</evidence>
<keyword evidence="3" id="KW-1185">Reference proteome</keyword>
<reference evidence="2 3" key="1">
    <citation type="submission" date="2016-10" db="EMBL/GenBank/DDBJ databases">
        <authorList>
            <person name="de Groot N.N."/>
        </authorList>
    </citation>
    <scope>NUCLEOTIDE SEQUENCE [LARGE SCALE GENOMIC DNA]</scope>
    <source>
        <strain evidence="2 3">JCM 11308</strain>
    </source>
</reference>
<dbReference type="InterPro" id="IPR032710">
    <property type="entry name" value="NTF2-like_dom_sf"/>
</dbReference>
<dbReference type="Gene3D" id="3.10.450.50">
    <property type="match status" value="1"/>
</dbReference>
<feature type="domain" description="SnoaL-like" evidence="1">
    <location>
        <begin position="10"/>
        <end position="132"/>
    </location>
</feature>
<evidence type="ECO:0000313" key="3">
    <source>
        <dbReference type="Proteomes" id="UP000199417"/>
    </source>
</evidence>
<proteinExistence type="predicted"/>
<name>A0A1G7ARI5_9NOCA</name>
<dbReference type="STRING" id="168276.SAMN05444580_11190"/>
<dbReference type="EMBL" id="FNAB01000011">
    <property type="protein sequence ID" value="SDE17459.1"/>
    <property type="molecule type" value="Genomic_DNA"/>
</dbReference>
<gene>
    <name evidence="2" type="ORF">SAMN05444580_11190</name>
</gene>
<protein>
    <submittedName>
        <fullName evidence="2">SnoaL-like domain-containing protein</fullName>
    </submittedName>
</protein>
<accession>A0A1G7ARI5</accession>